<keyword evidence="5" id="KW-1185">Reference proteome</keyword>
<proteinExistence type="inferred from homology"/>
<comment type="subcellular location">
    <subcellularLocation>
        <location evidence="1">Cell outer membrane</location>
        <topology evidence="1">Multi-pass membrane protein</topology>
    </subcellularLocation>
</comment>
<dbReference type="InterPro" id="IPR023996">
    <property type="entry name" value="TonB-dep_OMP_SusC/RagA"/>
</dbReference>
<gene>
    <name evidence="4" type="ORF">SAMN04488122_3204</name>
</gene>
<keyword evidence="2" id="KW-0732">Signal</keyword>
<dbReference type="InterPro" id="IPR008969">
    <property type="entry name" value="CarboxyPept-like_regulatory"/>
</dbReference>
<dbReference type="GO" id="GO:0009279">
    <property type="term" value="C:cell outer membrane"/>
    <property type="evidence" value="ECO:0007669"/>
    <property type="project" value="UniProtKB-SubCell"/>
</dbReference>
<sequence length="1136" mass="124320">MQKISRKFWLLLLCSIVAMGAYAQADKNAKRTPLSQALADITRQYDTRFVFDADLIRNKSTNITVAALKNLPVEEVLKRVLYPSNLLFVYVSENNYMLIQRPVQSRPASVQQLAPEENAVAVDNHLTGVITDAATREPLTGVTVRLVNTGKGVMTDQNGRYTFSDVPAGSNTLRASFIGYTTRELTAGGTVASFSLVPDTRTLDEVKVVEVGYGTKRREAITGAVTSVNNKTITQLPSAMLSNNLVGTVPGLFGKQSGGSPGNDNSRLLVRSSSFYNTPLIVIDGVPLNDNSNTSGFSGQAGLNDIDPADLESVTVLKDAASTAIYGSRGGNGVILVTTRRGKISRPKFSFAANTLYSRPTQQPKFVDNYQQALLENESSVNSGKEPIYSAAVLDTIRLGLNPDKYANTDWRKATMHDYAGSQNYNLNVSGGNEAVKYYVSGGYNKQGSLVGDAAFKRYSLISNIDTRLNKNLTMGLDMAYRYDMTDEPSAGGSNTIMVNSYMMSPLQPIYFSNGLPAANYTGTINNTVVQMTQSGYSRKYGNYLNAKLKMDYALPFVPGLSAHAMASFDRNNYGTKSFSVPYKLYRANALGQYVPVSGVDNKGVDLKPSLTEGMNRANYTNMEFGFNYKRSFGLHSLEGVLLYTTNESSIEILSASRSNIFSPAVDELFAGNAASNSTNNGTTQEFGRVGYVGRLSYSYNGKYYLDGSFRSEASVNYADGHRWGVFPSVSAGWRISEEPFIKDNISWIDELKLRCSYGMAGDESGAGYSAYLYNFSVGQNTGPNSTVGKNGYVFGGNYSPSVYPGLTAPNTGITWGVIKSFNAGFNMSILKGLFAAEFDVYQKKNTNILISVTDNVPLTYGANTPRLNMGSNHTNGFELTLTHSNTIGKNFSYYVKGMIAHTKTITDYSGEQAGLPSWDKNQLNGWGANVTRIYKSLGLFQSKEEVAGWAIQDGRNNTTLQPGDIKYADLNGDGIIDQKDVIVKDNISMPLLNYGFSLGATWKKLALDLTFQGIGDYTNIYLYKRWTNYDSRQLDRWTPDNPNGSWPQLGISGSDGRTSDFYGTTSNYLRLRSARLSYTLQPAWLKQAGLDAVVFNLQGGNLLLFSKVKFADPENDNLVPYGPQKTYGIGATVRF</sequence>
<dbReference type="NCBIfam" id="TIGR04056">
    <property type="entry name" value="OMP_RagA_SusC"/>
    <property type="match status" value="1"/>
</dbReference>
<dbReference type="RefSeq" id="WP_089896354.1">
    <property type="nucleotide sequence ID" value="NZ_FOJG01000001.1"/>
</dbReference>
<dbReference type="InterPro" id="IPR023997">
    <property type="entry name" value="TonB-dep_OMP_SusC/RagA_CS"/>
</dbReference>
<dbReference type="PROSITE" id="PS52016">
    <property type="entry name" value="TONB_DEPENDENT_REC_3"/>
    <property type="match status" value="1"/>
</dbReference>
<comment type="similarity">
    <text evidence="1">Belongs to the TonB-dependent receptor family.</text>
</comment>
<dbReference type="AlphaFoldDB" id="A0A1I0RQF8"/>
<keyword evidence="1" id="KW-0813">Transport</keyword>
<dbReference type="Proteomes" id="UP000199310">
    <property type="component" value="Unassembled WGS sequence"/>
</dbReference>
<dbReference type="Pfam" id="PF13715">
    <property type="entry name" value="CarbopepD_reg_2"/>
    <property type="match status" value="1"/>
</dbReference>
<dbReference type="Pfam" id="PF07715">
    <property type="entry name" value="Plug"/>
    <property type="match status" value="1"/>
</dbReference>
<keyword evidence="1" id="KW-0472">Membrane</keyword>
<dbReference type="Gene3D" id="3.55.50.30">
    <property type="match status" value="1"/>
</dbReference>
<dbReference type="PROSITE" id="PS00018">
    <property type="entry name" value="EF_HAND_1"/>
    <property type="match status" value="1"/>
</dbReference>
<keyword evidence="1" id="KW-1134">Transmembrane beta strand</keyword>
<feature type="chain" id="PRO_5011635014" evidence="2">
    <location>
        <begin position="24"/>
        <end position="1136"/>
    </location>
</feature>
<evidence type="ECO:0000259" key="3">
    <source>
        <dbReference type="Pfam" id="PF07715"/>
    </source>
</evidence>
<dbReference type="Gene3D" id="2.170.130.10">
    <property type="entry name" value="TonB-dependent receptor, plug domain"/>
    <property type="match status" value="1"/>
</dbReference>
<dbReference type="STRING" id="29529.SAMN04488122_3204"/>
<protein>
    <submittedName>
        <fullName evidence="4">TonB-linked outer membrane protein, SusC/RagA family</fullName>
    </submittedName>
</protein>
<dbReference type="InterPro" id="IPR037066">
    <property type="entry name" value="Plug_dom_sf"/>
</dbReference>
<dbReference type="NCBIfam" id="TIGR04057">
    <property type="entry name" value="SusC_RagA_signa"/>
    <property type="match status" value="1"/>
</dbReference>
<accession>A0A1I0RQF8</accession>
<dbReference type="SUPFAM" id="SSF56935">
    <property type="entry name" value="Porins"/>
    <property type="match status" value="1"/>
</dbReference>
<dbReference type="Gene3D" id="2.60.40.1120">
    <property type="entry name" value="Carboxypeptidase-like, regulatory domain"/>
    <property type="match status" value="1"/>
</dbReference>
<feature type="signal peptide" evidence="2">
    <location>
        <begin position="1"/>
        <end position="23"/>
    </location>
</feature>
<name>A0A1I0RQF8_9BACT</name>
<organism evidence="4 5">
    <name type="scientific">Chitinophaga arvensicola</name>
    <dbReference type="NCBI Taxonomy" id="29529"/>
    <lineage>
        <taxon>Bacteria</taxon>
        <taxon>Pseudomonadati</taxon>
        <taxon>Bacteroidota</taxon>
        <taxon>Chitinophagia</taxon>
        <taxon>Chitinophagales</taxon>
        <taxon>Chitinophagaceae</taxon>
        <taxon>Chitinophaga</taxon>
    </lineage>
</organism>
<evidence type="ECO:0000256" key="2">
    <source>
        <dbReference type="SAM" id="SignalP"/>
    </source>
</evidence>
<evidence type="ECO:0000256" key="1">
    <source>
        <dbReference type="PROSITE-ProRule" id="PRU01360"/>
    </source>
</evidence>
<dbReference type="InterPro" id="IPR012910">
    <property type="entry name" value="Plug_dom"/>
</dbReference>
<dbReference type="InterPro" id="IPR018247">
    <property type="entry name" value="EF_Hand_1_Ca_BS"/>
</dbReference>
<dbReference type="EMBL" id="FOJG01000001">
    <property type="protein sequence ID" value="SEW43334.1"/>
    <property type="molecule type" value="Genomic_DNA"/>
</dbReference>
<dbReference type="InterPro" id="IPR039426">
    <property type="entry name" value="TonB-dep_rcpt-like"/>
</dbReference>
<evidence type="ECO:0000313" key="5">
    <source>
        <dbReference type="Proteomes" id="UP000199310"/>
    </source>
</evidence>
<keyword evidence="1" id="KW-0998">Cell outer membrane</keyword>
<dbReference type="SUPFAM" id="SSF49464">
    <property type="entry name" value="Carboxypeptidase regulatory domain-like"/>
    <property type="match status" value="1"/>
</dbReference>
<dbReference type="OrthoDB" id="9768177at2"/>
<reference evidence="5" key="1">
    <citation type="submission" date="2016-10" db="EMBL/GenBank/DDBJ databases">
        <authorList>
            <person name="Varghese N."/>
            <person name="Submissions S."/>
        </authorList>
    </citation>
    <scope>NUCLEOTIDE SEQUENCE [LARGE SCALE GENOMIC DNA]</scope>
    <source>
        <strain evidence="5">DSM 3695</strain>
    </source>
</reference>
<keyword evidence="1" id="KW-0812">Transmembrane</keyword>
<evidence type="ECO:0000313" key="4">
    <source>
        <dbReference type="EMBL" id="SEW43334.1"/>
    </source>
</evidence>
<feature type="domain" description="TonB-dependent receptor plug" evidence="3">
    <location>
        <begin position="220"/>
        <end position="334"/>
    </location>
</feature>